<feature type="transmembrane region" description="Helical" evidence="1">
    <location>
        <begin position="107"/>
        <end position="127"/>
    </location>
</feature>
<protein>
    <submittedName>
        <fullName evidence="2">Uncharacterized protein</fullName>
    </submittedName>
</protein>
<keyword evidence="1" id="KW-1133">Transmembrane helix</keyword>
<feature type="transmembrane region" description="Helical" evidence="1">
    <location>
        <begin position="291"/>
        <end position="311"/>
    </location>
</feature>
<dbReference type="RefSeq" id="WP_137195632.1">
    <property type="nucleotide sequence ID" value="NZ_CP039965.1"/>
</dbReference>
<dbReference type="Proteomes" id="UP000298631">
    <property type="component" value="Plasmid unnamed1"/>
</dbReference>
<dbReference type="InterPro" id="IPR007272">
    <property type="entry name" value="Sulf_transp_TsuA/YedE"/>
</dbReference>
<gene>
    <name evidence="2" type="ORF">EOK75_19340</name>
</gene>
<dbReference type="EMBL" id="CP039965">
    <property type="protein sequence ID" value="QCO57821.1"/>
    <property type="molecule type" value="Genomic_DNA"/>
</dbReference>
<feature type="transmembrane region" description="Helical" evidence="1">
    <location>
        <begin position="45"/>
        <end position="65"/>
    </location>
</feature>
<geneLocation type="plasmid" evidence="2 3">
    <name>unnamed1</name>
</geneLocation>
<evidence type="ECO:0000313" key="2">
    <source>
        <dbReference type="EMBL" id="QCO57821.1"/>
    </source>
</evidence>
<dbReference type="AlphaFoldDB" id="A0A4P8EKR3"/>
<keyword evidence="1" id="KW-0812">Transmembrane</keyword>
<sequence>MSSVLSASLLLGLILGISAHRAGLCTVKAVAEVLTTRRGWFLWSFAKTSLWTMALLSFAGALGIAPTLGQWPLNGPALIGGVLFGLGAGANGACSFSTLARLAEGHLVMLFTLIGWPIGMAAIHLAIPDLQYAPLAARHLSGWLLLPLAPWVLWEVTRIFKRFGDEGMAMLQSAHWPLSFSVAVIAVANVGLLLLTGPWSFTSALICTTHAVPLASCENPSSVFAISAAAAIGIAVSAMLRGSFRIRRIRLAAALRHGSAGVAMGAGSVLIPGGNDGLILFGMPALSPHALPAWLGICLGSGVALVILRAFGRPLMAIRCNNDICRATL</sequence>
<keyword evidence="3" id="KW-1185">Reference proteome</keyword>
<evidence type="ECO:0000313" key="3">
    <source>
        <dbReference type="Proteomes" id="UP000298631"/>
    </source>
</evidence>
<name>A0A4P8EKR3_9RHOB</name>
<organism evidence="2 3">
    <name type="scientific">Pseudorhodobacter turbinis</name>
    <dbReference type="NCBI Taxonomy" id="2500533"/>
    <lineage>
        <taxon>Bacteria</taxon>
        <taxon>Pseudomonadati</taxon>
        <taxon>Pseudomonadota</taxon>
        <taxon>Alphaproteobacteria</taxon>
        <taxon>Rhodobacterales</taxon>
        <taxon>Paracoccaceae</taxon>
        <taxon>Pseudorhodobacter</taxon>
    </lineage>
</organism>
<feature type="transmembrane region" description="Helical" evidence="1">
    <location>
        <begin position="178"/>
        <end position="201"/>
    </location>
</feature>
<feature type="transmembrane region" description="Helical" evidence="1">
    <location>
        <begin position="252"/>
        <end position="271"/>
    </location>
</feature>
<dbReference type="KEGG" id="pseb:EOK75_19340"/>
<evidence type="ECO:0000256" key="1">
    <source>
        <dbReference type="SAM" id="Phobius"/>
    </source>
</evidence>
<feature type="transmembrane region" description="Helical" evidence="1">
    <location>
        <begin position="139"/>
        <end position="157"/>
    </location>
</feature>
<dbReference type="Pfam" id="PF04143">
    <property type="entry name" value="Sulf_transp"/>
    <property type="match status" value="1"/>
</dbReference>
<proteinExistence type="predicted"/>
<reference evidence="2 3" key="1">
    <citation type="submission" date="2019-05" db="EMBL/GenBank/DDBJ databases">
        <title>Pseudorhodobacter turbinis sp. nov., isolated from the gut of the Korean turban shell.</title>
        <authorList>
            <person name="Jeong Y.-S."/>
            <person name="Kang W.-R."/>
            <person name="Bae J.-W."/>
        </authorList>
    </citation>
    <scope>NUCLEOTIDE SEQUENCE [LARGE SCALE GENOMIC DNA]</scope>
    <source>
        <strain evidence="2 3">S12M18</strain>
        <plasmid evidence="2 3">unnamed1</plasmid>
    </source>
</reference>
<accession>A0A4P8EKR3</accession>
<dbReference type="OrthoDB" id="8445931at2"/>
<feature type="transmembrane region" description="Helical" evidence="1">
    <location>
        <begin position="221"/>
        <end position="240"/>
    </location>
</feature>
<keyword evidence="1" id="KW-0472">Membrane</keyword>
<keyword evidence="2" id="KW-0614">Plasmid</keyword>